<accession>A0A212T2D0</accession>
<feature type="coiled-coil region" evidence="2">
    <location>
        <begin position="203"/>
        <end position="230"/>
    </location>
</feature>
<dbReference type="EMBL" id="FYEX01000001">
    <property type="protein sequence ID" value="SNC60212.1"/>
    <property type="molecule type" value="Genomic_DNA"/>
</dbReference>
<dbReference type="Pfam" id="PF02321">
    <property type="entry name" value="OEP"/>
    <property type="match status" value="2"/>
</dbReference>
<feature type="region of interest" description="Disordered" evidence="3">
    <location>
        <begin position="92"/>
        <end position="113"/>
    </location>
</feature>
<protein>
    <submittedName>
        <fullName evidence="5">Outer membrane protein, cobalt-zinc-cadmium efflux system</fullName>
    </submittedName>
</protein>
<dbReference type="InterPro" id="IPR003423">
    <property type="entry name" value="OMP_efflux"/>
</dbReference>
<keyword evidence="2" id="KW-0175">Coiled coil</keyword>
<organism evidence="5 6">
    <name type="scientific">Polynucleobacter victoriensis</name>
    <dbReference type="NCBI Taxonomy" id="2049319"/>
    <lineage>
        <taxon>Bacteria</taxon>
        <taxon>Pseudomonadati</taxon>
        <taxon>Pseudomonadota</taxon>
        <taxon>Betaproteobacteria</taxon>
        <taxon>Burkholderiales</taxon>
        <taxon>Burkholderiaceae</taxon>
        <taxon>Polynucleobacter</taxon>
    </lineage>
</organism>
<dbReference type="InterPro" id="IPR010131">
    <property type="entry name" value="MdtP/NodT-like"/>
</dbReference>
<evidence type="ECO:0000256" key="2">
    <source>
        <dbReference type="SAM" id="Coils"/>
    </source>
</evidence>
<dbReference type="PANTHER" id="PTHR30203">
    <property type="entry name" value="OUTER MEMBRANE CATION EFFLUX PROTEIN"/>
    <property type="match status" value="1"/>
</dbReference>
<dbReference type="Proteomes" id="UP000197215">
    <property type="component" value="Unassembled WGS sequence"/>
</dbReference>
<keyword evidence="6" id="KW-1185">Reference proteome</keyword>
<dbReference type="OrthoDB" id="9763626at2"/>
<comment type="similarity">
    <text evidence="1">Belongs to the outer membrane factor (OMF) (TC 1.B.17) family.</text>
</comment>
<evidence type="ECO:0000313" key="6">
    <source>
        <dbReference type="Proteomes" id="UP000197215"/>
    </source>
</evidence>
<feature type="signal peptide" evidence="4">
    <location>
        <begin position="1"/>
        <end position="26"/>
    </location>
</feature>
<keyword evidence="4" id="KW-0732">Signal</keyword>
<dbReference type="SUPFAM" id="SSF56954">
    <property type="entry name" value="Outer membrane efflux proteins (OEP)"/>
    <property type="match status" value="1"/>
</dbReference>
<evidence type="ECO:0000256" key="3">
    <source>
        <dbReference type="SAM" id="MobiDB-lite"/>
    </source>
</evidence>
<dbReference type="GO" id="GO:0015562">
    <property type="term" value="F:efflux transmembrane transporter activity"/>
    <property type="evidence" value="ECO:0007669"/>
    <property type="project" value="InterPro"/>
</dbReference>
<evidence type="ECO:0000256" key="1">
    <source>
        <dbReference type="ARBA" id="ARBA00007613"/>
    </source>
</evidence>
<sequence>MFMKLKRVINVGCAILLLHSAGSANAQVVKPSKSNKALDAGQCSSQAPINLNLTVILDRAMQCSPDLAAYRLEHQLAIADRVIAEQRPNPNITLGADSINPHPSQSPQGTKKVDSSVRIDQLIELGGKAKYRANAATAAELASQYFLKYAERAVLVSIEQIFYDGLGAQQKEKDLFDIVEMNKNVLDAAKIRYKVGDISEIDLNKIKLDIARANNEYQLAKSDLARAKAGLAKALGYGKNIHKSLLIADWPNHELALPAIPWDKIDSRADLQALKSRTLSAENSRDLARALKVPDVTVGLQYNHLPVTGSVQNGTINTYMVNLSIPLFIRHQYQGEAMRAEAEYYRARDNQWRGERDAVAQLEYQEAELQANQERLNRVLVDVLPSAEQVAAAAEFAYKKGAIGVLDFIDARRSLRQARTEASQTRADFAKGLSAFKLAIEVDDK</sequence>
<dbReference type="AlphaFoldDB" id="A0A212T2D0"/>
<gene>
    <name evidence="5" type="ORF">SAMN06295916_0230</name>
</gene>
<feature type="chain" id="PRO_5013007661" evidence="4">
    <location>
        <begin position="27"/>
        <end position="445"/>
    </location>
</feature>
<dbReference type="PANTHER" id="PTHR30203:SF30">
    <property type="entry name" value="OUTER MEMBRANE PROTEIN-RELATED"/>
    <property type="match status" value="1"/>
</dbReference>
<dbReference type="Gene3D" id="1.20.1600.10">
    <property type="entry name" value="Outer membrane efflux proteins (OEP)"/>
    <property type="match status" value="1"/>
</dbReference>
<reference evidence="5 6" key="1">
    <citation type="submission" date="2017-06" db="EMBL/GenBank/DDBJ databases">
        <authorList>
            <person name="Kim H.J."/>
            <person name="Triplett B.A."/>
        </authorList>
    </citation>
    <scope>NUCLEOTIDE SEQUENCE [LARGE SCALE GENOMIC DNA]</scope>
    <source>
        <strain evidence="5 6">MWH-VicM1</strain>
    </source>
</reference>
<evidence type="ECO:0000256" key="4">
    <source>
        <dbReference type="SAM" id="SignalP"/>
    </source>
</evidence>
<name>A0A212T2D0_9BURK</name>
<proteinExistence type="inferred from homology"/>
<evidence type="ECO:0000313" key="5">
    <source>
        <dbReference type="EMBL" id="SNC60212.1"/>
    </source>
</evidence>